<protein>
    <recommendedName>
        <fullName evidence="3">histidine kinase</fullName>
        <ecNumber evidence="3">2.7.13.3</ecNumber>
    </recommendedName>
</protein>
<sequence>MTATPRDILAALRIPAMLIAPDDRVFAVNAAAEKILGLNAEGRHFITALRQPVLLETIEQVQRDGTRRETRYLTNDGQHDVTYRVTCGAVDMQGGRGVMVSFEDITPVEQAGQMRRDFVANVSHELRTPLTALLGFIETLQGSARNDPQAQERFLGIMATEAGRMNRLVSDLLSLSRVEADERVRPRDSVDLASLVRQTEHSLAPLAADAGIVLSVQLPETPVSVPGDADQLRQVLTNLVENAIKYSGTGATVRISLSEPSFESRLRGQGVRIDVHDTGPGIDPVHLPRLTERFYRVDSHRSRELGGTGLGLAIVKHIINRHRGRLQIDSRVGVGTTFTVILPVDG</sequence>
<evidence type="ECO:0000256" key="11">
    <source>
        <dbReference type="ARBA" id="ARBA00023136"/>
    </source>
</evidence>
<dbReference type="PANTHER" id="PTHR45453">
    <property type="entry name" value="PHOSPHATE REGULON SENSOR PROTEIN PHOR"/>
    <property type="match status" value="1"/>
</dbReference>
<dbReference type="AlphaFoldDB" id="A0A1M5QT42"/>
<evidence type="ECO:0000256" key="9">
    <source>
        <dbReference type="ARBA" id="ARBA00022840"/>
    </source>
</evidence>
<keyword evidence="10" id="KW-0902">Two-component regulatory system</keyword>
<dbReference type="SMART" id="SM00388">
    <property type="entry name" value="HisKA"/>
    <property type="match status" value="1"/>
</dbReference>
<dbReference type="SMART" id="SM00387">
    <property type="entry name" value="HATPase_c"/>
    <property type="match status" value="1"/>
</dbReference>
<evidence type="ECO:0000256" key="4">
    <source>
        <dbReference type="ARBA" id="ARBA00022475"/>
    </source>
</evidence>
<dbReference type="InterPro" id="IPR003594">
    <property type="entry name" value="HATPase_dom"/>
</dbReference>
<dbReference type="PRINTS" id="PR00344">
    <property type="entry name" value="BCTRLSENSOR"/>
</dbReference>
<dbReference type="FunFam" id="3.30.565.10:FF:000006">
    <property type="entry name" value="Sensor histidine kinase WalK"/>
    <property type="match status" value="1"/>
</dbReference>
<dbReference type="GO" id="GO:0004721">
    <property type="term" value="F:phosphoprotein phosphatase activity"/>
    <property type="evidence" value="ECO:0007669"/>
    <property type="project" value="TreeGrafter"/>
</dbReference>
<dbReference type="Proteomes" id="UP000184221">
    <property type="component" value="Unassembled WGS sequence"/>
</dbReference>
<dbReference type="SUPFAM" id="SSF55874">
    <property type="entry name" value="ATPase domain of HSP90 chaperone/DNA topoisomerase II/histidine kinase"/>
    <property type="match status" value="1"/>
</dbReference>
<dbReference type="Gene3D" id="3.30.450.20">
    <property type="entry name" value="PAS domain"/>
    <property type="match status" value="1"/>
</dbReference>
<keyword evidence="4" id="KW-1003">Cell membrane</keyword>
<proteinExistence type="predicted"/>
<keyword evidence="5" id="KW-0597">Phosphoprotein</keyword>
<evidence type="ECO:0000313" key="13">
    <source>
        <dbReference type="EMBL" id="SHH17036.1"/>
    </source>
</evidence>
<dbReference type="InterPro" id="IPR005467">
    <property type="entry name" value="His_kinase_dom"/>
</dbReference>
<evidence type="ECO:0000256" key="8">
    <source>
        <dbReference type="ARBA" id="ARBA00022777"/>
    </source>
</evidence>
<dbReference type="CDD" id="cd00130">
    <property type="entry name" value="PAS"/>
    <property type="match status" value="1"/>
</dbReference>
<evidence type="ECO:0000259" key="12">
    <source>
        <dbReference type="PROSITE" id="PS50109"/>
    </source>
</evidence>
<evidence type="ECO:0000256" key="6">
    <source>
        <dbReference type="ARBA" id="ARBA00022679"/>
    </source>
</evidence>
<dbReference type="PANTHER" id="PTHR45453:SF1">
    <property type="entry name" value="PHOSPHATE REGULON SENSOR PROTEIN PHOR"/>
    <property type="match status" value="1"/>
</dbReference>
<evidence type="ECO:0000256" key="7">
    <source>
        <dbReference type="ARBA" id="ARBA00022741"/>
    </source>
</evidence>
<dbReference type="Pfam" id="PF00512">
    <property type="entry name" value="HisKA"/>
    <property type="match status" value="1"/>
</dbReference>
<dbReference type="OrthoDB" id="9813151at2"/>
<dbReference type="Gene3D" id="3.30.565.10">
    <property type="entry name" value="Histidine kinase-like ATPase, C-terminal domain"/>
    <property type="match status" value="1"/>
</dbReference>
<dbReference type="EC" id="2.7.13.3" evidence="3"/>
<dbReference type="EMBL" id="FQXC01000002">
    <property type="protein sequence ID" value="SHH17036.1"/>
    <property type="molecule type" value="Genomic_DNA"/>
</dbReference>
<reference evidence="13 14" key="1">
    <citation type="submission" date="2016-11" db="EMBL/GenBank/DDBJ databases">
        <authorList>
            <person name="Jaros S."/>
            <person name="Januszkiewicz K."/>
            <person name="Wedrychowicz H."/>
        </authorList>
    </citation>
    <scope>NUCLEOTIDE SEQUENCE [LARGE SCALE GENOMIC DNA]</scope>
    <source>
        <strain evidence="13 14">DSM 29431</strain>
    </source>
</reference>
<dbReference type="CDD" id="cd00082">
    <property type="entry name" value="HisKA"/>
    <property type="match status" value="1"/>
</dbReference>
<dbReference type="GO" id="GO:0005524">
    <property type="term" value="F:ATP binding"/>
    <property type="evidence" value="ECO:0007669"/>
    <property type="project" value="UniProtKB-KW"/>
</dbReference>
<dbReference type="InterPro" id="IPR000014">
    <property type="entry name" value="PAS"/>
</dbReference>
<dbReference type="InterPro" id="IPR003661">
    <property type="entry name" value="HisK_dim/P_dom"/>
</dbReference>
<keyword evidence="9" id="KW-0067">ATP-binding</keyword>
<dbReference type="InterPro" id="IPR036097">
    <property type="entry name" value="HisK_dim/P_sf"/>
</dbReference>
<evidence type="ECO:0000256" key="5">
    <source>
        <dbReference type="ARBA" id="ARBA00022553"/>
    </source>
</evidence>
<dbReference type="RefSeq" id="WP_072776874.1">
    <property type="nucleotide sequence ID" value="NZ_FQXC01000002.1"/>
</dbReference>
<keyword evidence="11" id="KW-0472">Membrane</keyword>
<feature type="domain" description="Histidine kinase" evidence="12">
    <location>
        <begin position="121"/>
        <end position="346"/>
    </location>
</feature>
<dbReference type="InterPro" id="IPR004358">
    <property type="entry name" value="Sig_transdc_His_kin-like_C"/>
</dbReference>
<dbReference type="InterPro" id="IPR035965">
    <property type="entry name" value="PAS-like_dom_sf"/>
</dbReference>
<dbReference type="Pfam" id="PF02518">
    <property type="entry name" value="HATPase_c"/>
    <property type="match status" value="1"/>
</dbReference>
<evidence type="ECO:0000313" key="14">
    <source>
        <dbReference type="Proteomes" id="UP000184221"/>
    </source>
</evidence>
<gene>
    <name evidence="13" type="ORF">SAMN05443551_1478</name>
</gene>
<dbReference type="GO" id="GO:0016036">
    <property type="term" value="P:cellular response to phosphate starvation"/>
    <property type="evidence" value="ECO:0007669"/>
    <property type="project" value="TreeGrafter"/>
</dbReference>
<keyword evidence="7" id="KW-0547">Nucleotide-binding</keyword>
<dbReference type="SUPFAM" id="SSF55785">
    <property type="entry name" value="PYP-like sensor domain (PAS domain)"/>
    <property type="match status" value="1"/>
</dbReference>
<evidence type="ECO:0000256" key="10">
    <source>
        <dbReference type="ARBA" id="ARBA00023012"/>
    </source>
</evidence>
<dbReference type="InterPro" id="IPR050351">
    <property type="entry name" value="BphY/WalK/GraS-like"/>
</dbReference>
<dbReference type="Gene3D" id="1.10.287.130">
    <property type="match status" value="1"/>
</dbReference>
<comment type="catalytic activity">
    <reaction evidence="1">
        <text>ATP + protein L-histidine = ADP + protein N-phospho-L-histidine.</text>
        <dbReference type="EC" id="2.7.13.3"/>
    </reaction>
</comment>
<keyword evidence="8 13" id="KW-0418">Kinase</keyword>
<comment type="subcellular location">
    <subcellularLocation>
        <location evidence="2">Cell membrane</location>
    </subcellularLocation>
</comment>
<dbReference type="InterPro" id="IPR036890">
    <property type="entry name" value="HATPase_C_sf"/>
</dbReference>
<dbReference type="FunFam" id="1.10.287.130:FF:000008">
    <property type="entry name" value="Two-component sensor histidine kinase"/>
    <property type="match status" value="1"/>
</dbReference>
<evidence type="ECO:0000256" key="1">
    <source>
        <dbReference type="ARBA" id="ARBA00000085"/>
    </source>
</evidence>
<accession>A0A1M5QT42</accession>
<evidence type="ECO:0000256" key="3">
    <source>
        <dbReference type="ARBA" id="ARBA00012438"/>
    </source>
</evidence>
<keyword evidence="14" id="KW-1185">Reference proteome</keyword>
<dbReference type="STRING" id="996342.SAMN05443551_1478"/>
<keyword evidence="6" id="KW-0808">Transferase</keyword>
<name>A0A1M5QT42_9RHOB</name>
<dbReference type="GO" id="GO:0005886">
    <property type="term" value="C:plasma membrane"/>
    <property type="evidence" value="ECO:0007669"/>
    <property type="project" value="UniProtKB-SubCell"/>
</dbReference>
<dbReference type="PROSITE" id="PS50109">
    <property type="entry name" value="HIS_KIN"/>
    <property type="match status" value="1"/>
</dbReference>
<dbReference type="GO" id="GO:0000155">
    <property type="term" value="F:phosphorelay sensor kinase activity"/>
    <property type="evidence" value="ECO:0007669"/>
    <property type="project" value="InterPro"/>
</dbReference>
<organism evidence="13 14">
    <name type="scientific">Marivita hallyeonensis</name>
    <dbReference type="NCBI Taxonomy" id="996342"/>
    <lineage>
        <taxon>Bacteria</taxon>
        <taxon>Pseudomonadati</taxon>
        <taxon>Pseudomonadota</taxon>
        <taxon>Alphaproteobacteria</taxon>
        <taxon>Rhodobacterales</taxon>
        <taxon>Roseobacteraceae</taxon>
        <taxon>Marivita</taxon>
    </lineage>
</organism>
<evidence type="ECO:0000256" key="2">
    <source>
        <dbReference type="ARBA" id="ARBA00004236"/>
    </source>
</evidence>
<dbReference type="SUPFAM" id="SSF47384">
    <property type="entry name" value="Homodimeric domain of signal transducing histidine kinase"/>
    <property type="match status" value="1"/>
</dbReference>